<evidence type="ECO:0000256" key="1">
    <source>
        <dbReference type="SAM" id="Coils"/>
    </source>
</evidence>
<feature type="coiled-coil region" evidence="1">
    <location>
        <begin position="91"/>
        <end position="118"/>
    </location>
</feature>
<keyword evidence="1" id="KW-0175">Coiled coil</keyword>
<sequence length="123" mass="14199">SIDKRIRAFVYLDDRVLDVPMMKPTYNQADDLVFTAEVPAPLERMSYQFFVYGTDDSKVEVSSRYYLERKCVPLFDDKEAPEQQSGKGISIEKLLGQNTDLERELDLLNNSLNTIKKISNSLR</sequence>
<dbReference type="Proteomes" id="UP000524246">
    <property type="component" value="Unassembled WGS sequence"/>
</dbReference>
<comment type="caution">
    <text evidence="2">The sequence shown here is derived from an EMBL/GenBank/DDBJ whole genome shotgun (WGS) entry which is preliminary data.</text>
</comment>
<name>A0A7X9FS23_9DELT</name>
<proteinExistence type="predicted"/>
<dbReference type="EMBL" id="JAAZON010000371">
    <property type="protein sequence ID" value="NMC63172.1"/>
    <property type="molecule type" value="Genomic_DNA"/>
</dbReference>
<accession>A0A7X9FS23</accession>
<evidence type="ECO:0000313" key="2">
    <source>
        <dbReference type="EMBL" id="NMC63172.1"/>
    </source>
</evidence>
<protein>
    <submittedName>
        <fullName evidence="2">Uncharacterized protein</fullName>
    </submittedName>
</protein>
<evidence type="ECO:0000313" key="3">
    <source>
        <dbReference type="Proteomes" id="UP000524246"/>
    </source>
</evidence>
<gene>
    <name evidence="2" type="ORF">GYA55_08380</name>
</gene>
<feature type="non-terminal residue" evidence="2">
    <location>
        <position position="1"/>
    </location>
</feature>
<dbReference type="AlphaFoldDB" id="A0A7X9FS23"/>
<organism evidence="2 3">
    <name type="scientific">SAR324 cluster bacterium</name>
    <dbReference type="NCBI Taxonomy" id="2024889"/>
    <lineage>
        <taxon>Bacteria</taxon>
        <taxon>Deltaproteobacteria</taxon>
        <taxon>SAR324 cluster</taxon>
    </lineage>
</organism>
<reference evidence="2 3" key="1">
    <citation type="journal article" date="2020" name="Biotechnol. Biofuels">
        <title>New insights from the biogas microbiome by comprehensive genome-resolved metagenomics of nearly 1600 species originating from multiple anaerobic digesters.</title>
        <authorList>
            <person name="Campanaro S."/>
            <person name="Treu L."/>
            <person name="Rodriguez-R L.M."/>
            <person name="Kovalovszki A."/>
            <person name="Ziels R.M."/>
            <person name="Maus I."/>
            <person name="Zhu X."/>
            <person name="Kougias P.G."/>
            <person name="Basile A."/>
            <person name="Luo G."/>
            <person name="Schluter A."/>
            <person name="Konstantinidis K.T."/>
            <person name="Angelidaki I."/>
        </authorList>
    </citation>
    <scope>NUCLEOTIDE SEQUENCE [LARGE SCALE GENOMIC DNA]</scope>
    <source>
        <strain evidence="2">AS27yjCOA_65</strain>
    </source>
</reference>